<comment type="caution">
    <text evidence="3">The sequence shown here is derived from an EMBL/GenBank/DDBJ whole genome shotgun (WGS) entry which is preliminary data.</text>
</comment>
<organism evidence="3 4">
    <name type="scientific">Acacia crassicarpa</name>
    <name type="common">northern wattle</name>
    <dbReference type="NCBI Taxonomy" id="499986"/>
    <lineage>
        <taxon>Eukaryota</taxon>
        <taxon>Viridiplantae</taxon>
        <taxon>Streptophyta</taxon>
        <taxon>Embryophyta</taxon>
        <taxon>Tracheophyta</taxon>
        <taxon>Spermatophyta</taxon>
        <taxon>Magnoliopsida</taxon>
        <taxon>eudicotyledons</taxon>
        <taxon>Gunneridae</taxon>
        <taxon>Pentapetalae</taxon>
        <taxon>rosids</taxon>
        <taxon>fabids</taxon>
        <taxon>Fabales</taxon>
        <taxon>Fabaceae</taxon>
        <taxon>Caesalpinioideae</taxon>
        <taxon>mimosoid clade</taxon>
        <taxon>Acacieae</taxon>
        <taxon>Acacia</taxon>
    </lineage>
</organism>
<dbReference type="Proteomes" id="UP001293593">
    <property type="component" value="Unassembled WGS sequence"/>
</dbReference>
<dbReference type="InterPro" id="IPR002347">
    <property type="entry name" value="SDR_fam"/>
</dbReference>
<dbReference type="AlphaFoldDB" id="A0AAE1KKE9"/>
<gene>
    <name evidence="3" type="ORF">QN277_015521</name>
</gene>
<dbReference type="Gene3D" id="3.40.50.720">
    <property type="entry name" value="NAD(P)-binding Rossmann-like Domain"/>
    <property type="match status" value="1"/>
</dbReference>
<dbReference type="InterPro" id="IPR036291">
    <property type="entry name" value="NAD(P)-bd_dom_sf"/>
</dbReference>
<dbReference type="EMBL" id="JAWXYG010000003">
    <property type="protein sequence ID" value="KAK4277534.1"/>
    <property type="molecule type" value="Genomic_DNA"/>
</dbReference>
<sequence length="373" mass="40994">MAMKELSDALFFVCSLEFLRMSVLWTYSLISSYWQLIKESEILKSYPRCSPSTSPFRPVCVITGATSGLGAATALALSKEGYFVVIVGRSHQLLEETIKRIKDCKEDAQVKAFLVDISSIKSIVTFTKSFQHWLLESDLHCSVQILVNNAGILATSHKVTADGYDQMIGTNYIGAFALTKLLLPLLESSPVTSRIVNVTSFTHRSVNDIQVDERTVSGRRFLSSEQYPCAQIYEYSKLCLLLFSYELHRQLSSVGKSWHVSVTAADPGAVQTNIMREVPSIISSLAFKVLGLLGLLQTPEHGISSIIDAALAPPEASGAYFFGGKGRVTSSSELSRNPKLARLLWETTCNMLSDIPFGSEETKKLASALLCPK</sequence>
<dbReference type="PANTHER" id="PTHR24320">
    <property type="entry name" value="RETINOL DEHYDROGENASE"/>
    <property type="match status" value="1"/>
</dbReference>
<comment type="similarity">
    <text evidence="1">Belongs to the short-chain dehydrogenases/reductases (SDR) family.</text>
</comment>
<evidence type="ECO:0000256" key="1">
    <source>
        <dbReference type="ARBA" id="ARBA00006484"/>
    </source>
</evidence>
<dbReference type="Pfam" id="PF00106">
    <property type="entry name" value="adh_short"/>
    <property type="match status" value="1"/>
</dbReference>
<evidence type="ECO:0000313" key="4">
    <source>
        <dbReference type="Proteomes" id="UP001293593"/>
    </source>
</evidence>
<evidence type="ECO:0000256" key="2">
    <source>
        <dbReference type="ARBA" id="ARBA00023002"/>
    </source>
</evidence>
<proteinExistence type="inferred from homology"/>
<protein>
    <submittedName>
        <fullName evidence="3">Uncharacterized protein</fullName>
    </submittedName>
</protein>
<evidence type="ECO:0000313" key="3">
    <source>
        <dbReference type="EMBL" id="KAK4277534.1"/>
    </source>
</evidence>
<reference evidence="3" key="1">
    <citation type="submission" date="2023-10" db="EMBL/GenBank/DDBJ databases">
        <title>Chromosome-level genome of the transformable northern wattle, Acacia crassicarpa.</title>
        <authorList>
            <person name="Massaro I."/>
            <person name="Sinha N.R."/>
            <person name="Poethig S."/>
            <person name="Leichty A.R."/>
        </authorList>
    </citation>
    <scope>NUCLEOTIDE SEQUENCE</scope>
    <source>
        <strain evidence="3">Acra3RX</strain>
        <tissue evidence="3">Leaf</tissue>
    </source>
</reference>
<dbReference type="GO" id="GO:0016491">
    <property type="term" value="F:oxidoreductase activity"/>
    <property type="evidence" value="ECO:0007669"/>
    <property type="project" value="UniProtKB-KW"/>
</dbReference>
<keyword evidence="4" id="KW-1185">Reference proteome</keyword>
<keyword evidence="2" id="KW-0560">Oxidoreductase</keyword>
<dbReference type="PANTHER" id="PTHR24320:SF227">
    <property type="entry name" value="RETINOL DEHYDROGENASE 11"/>
    <property type="match status" value="1"/>
</dbReference>
<accession>A0AAE1KKE9</accession>
<dbReference type="SUPFAM" id="SSF51735">
    <property type="entry name" value="NAD(P)-binding Rossmann-fold domains"/>
    <property type="match status" value="1"/>
</dbReference>
<name>A0AAE1KKE9_9FABA</name>
<dbReference type="PRINTS" id="PR00081">
    <property type="entry name" value="GDHRDH"/>
</dbReference>